<evidence type="ECO:0000256" key="3">
    <source>
        <dbReference type="ARBA" id="ARBA00023157"/>
    </source>
</evidence>
<organism evidence="7 8">
    <name type="scientific">Fundulus heteroclitus</name>
    <name type="common">Killifish</name>
    <name type="synonym">Mummichog</name>
    <dbReference type="NCBI Taxonomy" id="8078"/>
    <lineage>
        <taxon>Eukaryota</taxon>
        <taxon>Metazoa</taxon>
        <taxon>Chordata</taxon>
        <taxon>Craniata</taxon>
        <taxon>Vertebrata</taxon>
        <taxon>Euteleostomi</taxon>
        <taxon>Actinopterygii</taxon>
        <taxon>Neopterygii</taxon>
        <taxon>Teleostei</taxon>
        <taxon>Neoteleostei</taxon>
        <taxon>Acanthomorphata</taxon>
        <taxon>Ovalentaria</taxon>
        <taxon>Atherinomorphae</taxon>
        <taxon>Cyprinodontiformes</taxon>
        <taxon>Fundulidae</taxon>
        <taxon>Fundulus</taxon>
    </lineage>
</organism>
<feature type="disulfide bond" evidence="5">
    <location>
        <begin position="47"/>
        <end position="62"/>
    </location>
</feature>
<keyword evidence="1 6" id="KW-0732">Signal</keyword>
<evidence type="ECO:0000256" key="2">
    <source>
        <dbReference type="ARBA" id="ARBA00022737"/>
    </source>
</evidence>
<accession>A0A3Q2T770</accession>
<dbReference type="Ensembl" id="ENSFHET00000017179.1">
    <property type="protein sequence ID" value="ENSFHEP00000010448.1"/>
    <property type="gene ID" value="ENSFHEG00000011766.1"/>
</dbReference>
<dbReference type="PROSITE" id="PS01209">
    <property type="entry name" value="LDLRA_1"/>
    <property type="match status" value="1"/>
</dbReference>
<protein>
    <submittedName>
        <fullName evidence="7">Uncharacterized protein</fullName>
    </submittedName>
</protein>
<dbReference type="SUPFAM" id="SSF57424">
    <property type="entry name" value="LDL receptor-like module"/>
    <property type="match status" value="1"/>
</dbReference>
<evidence type="ECO:0000256" key="4">
    <source>
        <dbReference type="ARBA" id="ARBA00023180"/>
    </source>
</evidence>
<dbReference type="STRING" id="8078.ENSFHEP00000010448"/>
<reference evidence="7" key="1">
    <citation type="submission" date="2025-08" db="UniProtKB">
        <authorList>
            <consortium name="Ensembl"/>
        </authorList>
    </citation>
    <scope>IDENTIFICATION</scope>
</reference>
<dbReference type="Proteomes" id="UP000265000">
    <property type="component" value="Unplaced"/>
</dbReference>
<name>A0A3Q2T770_FUNHE</name>
<keyword evidence="8" id="KW-1185">Reference proteome</keyword>
<dbReference type="AlphaFoldDB" id="A0A3Q2T770"/>
<reference evidence="7" key="2">
    <citation type="submission" date="2025-09" db="UniProtKB">
        <authorList>
            <consortium name="Ensembl"/>
        </authorList>
    </citation>
    <scope>IDENTIFICATION</scope>
</reference>
<evidence type="ECO:0000256" key="5">
    <source>
        <dbReference type="PROSITE-ProRule" id="PRU00124"/>
    </source>
</evidence>
<keyword evidence="3 5" id="KW-1015">Disulfide bond</keyword>
<evidence type="ECO:0000313" key="7">
    <source>
        <dbReference type="Ensembl" id="ENSFHEP00000010448.1"/>
    </source>
</evidence>
<dbReference type="InterPro" id="IPR023415">
    <property type="entry name" value="LDLR_class-A_CS"/>
</dbReference>
<feature type="chain" id="PRO_5018772130" evidence="6">
    <location>
        <begin position="27"/>
        <end position="152"/>
    </location>
</feature>
<keyword evidence="2" id="KW-0677">Repeat</keyword>
<dbReference type="CDD" id="cd00112">
    <property type="entry name" value="LDLa"/>
    <property type="match status" value="1"/>
</dbReference>
<dbReference type="Gene3D" id="4.10.400.10">
    <property type="entry name" value="Low-density Lipoprotein Receptor"/>
    <property type="match status" value="1"/>
</dbReference>
<feature type="disulfide bond" evidence="5">
    <location>
        <begin position="35"/>
        <end position="53"/>
    </location>
</feature>
<dbReference type="InterPro" id="IPR002172">
    <property type="entry name" value="LDrepeatLR_classA_rpt"/>
</dbReference>
<dbReference type="PROSITE" id="PS50068">
    <property type="entry name" value="LDLRA_2"/>
    <property type="match status" value="1"/>
</dbReference>
<evidence type="ECO:0000256" key="1">
    <source>
        <dbReference type="ARBA" id="ARBA00022729"/>
    </source>
</evidence>
<sequence length="152" mass="16885">MRRGADMDLRLVIWLLLLPTLRFSSGKLNFSQWQCDDGQCITAVWRCDGEGDCLDGSDEMGCTQIVHPASFRAWTLLAVWTRQPAVMDRISVPPVLTRRTVQPRRAAWILSGCVETASVSPLSCAATDGMTAWIALMKKSVVRKLMGLTLTE</sequence>
<dbReference type="InterPro" id="IPR036055">
    <property type="entry name" value="LDL_receptor-like_sf"/>
</dbReference>
<proteinExistence type="predicted"/>
<keyword evidence="4" id="KW-0325">Glycoprotein</keyword>
<dbReference type="SMART" id="SM00192">
    <property type="entry name" value="LDLa"/>
    <property type="match status" value="1"/>
</dbReference>
<evidence type="ECO:0000256" key="6">
    <source>
        <dbReference type="SAM" id="SignalP"/>
    </source>
</evidence>
<evidence type="ECO:0000313" key="8">
    <source>
        <dbReference type="Proteomes" id="UP000265000"/>
    </source>
</evidence>
<dbReference type="GeneTree" id="ENSGT00940000178065"/>
<comment type="caution">
    <text evidence="5">Lacks conserved residue(s) required for the propagation of feature annotation.</text>
</comment>
<dbReference type="FunFam" id="4.10.400.10:FF:000034">
    <property type="entry name" value="Low-density lipoprotein receptor-related protein 2"/>
    <property type="match status" value="1"/>
</dbReference>
<dbReference type="Pfam" id="PF00057">
    <property type="entry name" value="Ldl_recept_a"/>
    <property type="match status" value="1"/>
</dbReference>
<feature type="signal peptide" evidence="6">
    <location>
        <begin position="1"/>
        <end position="26"/>
    </location>
</feature>